<protein>
    <submittedName>
        <fullName evidence="1">Type II toxin-antitoxin system RelE/ParE family toxin</fullName>
    </submittedName>
</protein>
<sequence length="66" mass="7496">MAKLRWALSAVKDLEAICEFIAEDSELYARIFAKKVISTIETTALFIIKKAAHFHGQLSLLLYLLK</sequence>
<dbReference type="EMBL" id="JBHUNA010000042">
    <property type="protein sequence ID" value="MFD2762501.1"/>
    <property type="molecule type" value="Genomic_DNA"/>
</dbReference>
<gene>
    <name evidence="1" type="ORF">ACFSUO_16210</name>
</gene>
<evidence type="ECO:0000313" key="1">
    <source>
        <dbReference type="EMBL" id="MFD2762501.1"/>
    </source>
</evidence>
<comment type="caution">
    <text evidence="1">The sequence shown here is derived from an EMBL/GenBank/DDBJ whole genome shotgun (WGS) entry which is preliminary data.</text>
</comment>
<dbReference type="Proteomes" id="UP001597502">
    <property type="component" value="Unassembled WGS sequence"/>
</dbReference>
<organism evidence="1 2">
    <name type="scientific">Lentibacillus juripiscarius</name>
    <dbReference type="NCBI Taxonomy" id="257446"/>
    <lineage>
        <taxon>Bacteria</taxon>
        <taxon>Bacillati</taxon>
        <taxon>Bacillota</taxon>
        <taxon>Bacilli</taxon>
        <taxon>Bacillales</taxon>
        <taxon>Bacillaceae</taxon>
        <taxon>Lentibacillus</taxon>
    </lineage>
</organism>
<keyword evidence="2" id="KW-1185">Reference proteome</keyword>
<reference evidence="2" key="1">
    <citation type="journal article" date="2019" name="Int. J. Syst. Evol. Microbiol.">
        <title>The Global Catalogue of Microorganisms (GCM) 10K type strain sequencing project: providing services to taxonomists for standard genome sequencing and annotation.</title>
        <authorList>
            <consortium name="The Broad Institute Genomics Platform"/>
            <consortium name="The Broad Institute Genome Sequencing Center for Infectious Disease"/>
            <person name="Wu L."/>
            <person name="Ma J."/>
        </authorList>
    </citation>
    <scope>NUCLEOTIDE SEQUENCE [LARGE SCALE GENOMIC DNA]</scope>
    <source>
        <strain evidence="2">TISTR 1535</strain>
    </source>
</reference>
<name>A0ABW5VAN9_9BACI</name>
<accession>A0ABW5VAN9</accession>
<proteinExistence type="predicted"/>
<dbReference type="RefSeq" id="WP_382396073.1">
    <property type="nucleotide sequence ID" value="NZ_JBHUNA010000042.1"/>
</dbReference>
<evidence type="ECO:0000313" key="2">
    <source>
        <dbReference type="Proteomes" id="UP001597502"/>
    </source>
</evidence>